<evidence type="ECO:0000313" key="2">
    <source>
        <dbReference type="Proteomes" id="UP000037939"/>
    </source>
</evidence>
<keyword evidence="2" id="KW-1185">Reference proteome</keyword>
<accession>A0A0N0XGL6</accession>
<dbReference type="STRING" id="857265.WG78_18790"/>
<dbReference type="PRINTS" id="PR00394">
    <property type="entry name" value="RHSPROTEIN"/>
</dbReference>
<keyword evidence="1" id="KW-0378">Hydrolase</keyword>
<evidence type="ECO:0000313" key="1">
    <source>
        <dbReference type="EMBL" id="KPC49932.1"/>
    </source>
</evidence>
<dbReference type="AlphaFoldDB" id="A0A0N0XGL6"/>
<dbReference type="EMBL" id="LAQT01000033">
    <property type="protein sequence ID" value="KPC49932.1"/>
    <property type="molecule type" value="Genomic_DNA"/>
</dbReference>
<proteinExistence type="predicted"/>
<dbReference type="PANTHER" id="PTHR32305:SF15">
    <property type="entry name" value="PROTEIN RHSA-RELATED"/>
    <property type="match status" value="1"/>
</dbReference>
<dbReference type="Proteomes" id="UP000037939">
    <property type="component" value="Unassembled WGS sequence"/>
</dbReference>
<sequence length="147" mass="16190">MNIFGARLAWALLFLLFEGWPPPSIETHLWKIKYDGTGNTFVYNLRMPGQYRDKEISRSSNGYREYDPCLGRYIQSDPIGLGGGISTYGYVGNNPLVFIDPSAMARTTVDAAIEQAIRRGDVDELRALLDAAGSGEQNAVIQNAITG</sequence>
<dbReference type="Gene3D" id="2.180.10.10">
    <property type="entry name" value="RHS repeat-associated core"/>
    <property type="match status" value="1"/>
</dbReference>
<organism evidence="1 2">
    <name type="scientific">Amantichitinum ursilacus</name>
    <dbReference type="NCBI Taxonomy" id="857265"/>
    <lineage>
        <taxon>Bacteria</taxon>
        <taxon>Pseudomonadati</taxon>
        <taxon>Pseudomonadota</taxon>
        <taxon>Betaproteobacteria</taxon>
        <taxon>Neisseriales</taxon>
        <taxon>Chitinibacteraceae</taxon>
        <taxon>Amantichitinum</taxon>
    </lineage>
</organism>
<dbReference type="NCBIfam" id="TIGR03696">
    <property type="entry name" value="Rhs_assc_core"/>
    <property type="match status" value="1"/>
</dbReference>
<dbReference type="PANTHER" id="PTHR32305">
    <property type="match status" value="1"/>
</dbReference>
<dbReference type="GO" id="GO:0016787">
    <property type="term" value="F:hydrolase activity"/>
    <property type="evidence" value="ECO:0007669"/>
    <property type="project" value="UniProtKB-KW"/>
</dbReference>
<dbReference type="PATRIC" id="fig|857265.3.peg.3844"/>
<dbReference type="EC" id="3.1.-.-" evidence="1"/>
<name>A0A0N0XGL6_9NEIS</name>
<comment type="caution">
    <text evidence="1">The sequence shown here is derived from an EMBL/GenBank/DDBJ whole genome shotgun (WGS) entry which is preliminary data.</text>
</comment>
<gene>
    <name evidence="1" type="primary">rhsA</name>
    <name evidence="1" type="ORF">WG78_18790</name>
</gene>
<dbReference type="InterPro" id="IPR022385">
    <property type="entry name" value="Rhs_assc_core"/>
</dbReference>
<dbReference type="InterPro" id="IPR050708">
    <property type="entry name" value="T6SS_VgrG/RHS"/>
</dbReference>
<reference evidence="1 2" key="1">
    <citation type="submission" date="2015-07" db="EMBL/GenBank/DDBJ databases">
        <title>Draft genome sequence of the Amantichitinum ursilacus IGB-41, a new chitin-degrading bacterium.</title>
        <authorList>
            <person name="Kirstahler P."/>
            <person name="Guenther M."/>
            <person name="Grumaz C."/>
            <person name="Rupp S."/>
            <person name="Zibek S."/>
            <person name="Sohn K."/>
        </authorList>
    </citation>
    <scope>NUCLEOTIDE SEQUENCE [LARGE SCALE GENOMIC DNA]</scope>
    <source>
        <strain evidence="1 2">IGB-41</strain>
    </source>
</reference>
<protein>
    <submittedName>
        <fullName evidence="1">Putative deoxyribonuclease RhsA</fullName>
        <ecNumber evidence="1">3.1.-.-</ecNumber>
    </submittedName>
</protein>